<evidence type="ECO:0000259" key="1">
    <source>
        <dbReference type="Pfam" id="PF23155"/>
    </source>
</evidence>
<name>A0A0G2FX79_9PEZI</name>
<protein>
    <recommendedName>
        <fullName evidence="1">DUF7053 domain-containing protein</fullName>
    </recommendedName>
</protein>
<dbReference type="Pfam" id="PF23155">
    <property type="entry name" value="DUF7053"/>
    <property type="match status" value="1"/>
</dbReference>
<dbReference type="PANTHER" id="PTHR38117:SF1">
    <property type="entry name" value="DUF3074 DOMAIN-CONTAINING PROTEIN"/>
    <property type="match status" value="1"/>
</dbReference>
<keyword evidence="3" id="KW-1185">Reference proteome</keyword>
<evidence type="ECO:0000313" key="3">
    <source>
        <dbReference type="Proteomes" id="UP000034680"/>
    </source>
</evidence>
<dbReference type="PANTHER" id="PTHR38117">
    <property type="entry name" value="NACHT AND WD40 DOMAIN PROTEIN"/>
    <property type="match status" value="1"/>
</dbReference>
<organism evidence="2 3">
    <name type="scientific">Diaporthe ampelina</name>
    <dbReference type="NCBI Taxonomy" id="1214573"/>
    <lineage>
        <taxon>Eukaryota</taxon>
        <taxon>Fungi</taxon>
        <taxon>Dikarya</taxon>
        <taxon>Ascomycota</taxon>
        <taxon>Pezizomycotina</taxon>
        <taxon>Sordariomycetes</taxon>
        <taxon>Sordariomycetidae</taxon>
        <taxon>Diaporthales</taxon>
        <taxon>Diaporthaceae</taxon>
        <taxon>Diaporthe</taxon>
    </lineage>
</organism>
<evidence type="ECO:0000313" key="2">
    <source>
        <dbReference type="EMBL" id="KKY38646.1"/>
    </source>
</evidence>
<dbReference type="OrthoDB" id="4794810at2759"/>
<comment type="caution">
    <text evidence="2">The sequence shown here is derived from an EMBL/GenBank/DDBJ whole genome shotgun (WGS) entry which is preliminary data.</text>
</comment>
<dbReference type="AlphaFoldDB" id="A0A0G2FX79"/>
<feature type="domain" description="DUF7053" evidence="1">
    <location>
        <begin position="4"/>
        <end position="168"/>
    </location>
</feature>
<dbReference type="EMBL" id="LCUC01000052">
    <property type="protein sequence ID" value="KKY38646.1"/>
    <property type="molecule type" value="Genomic_DNA"/>
</dbReference>
<reference evidence="2 3" key="2">
    <citation type="submission" date="2015-05" db="EMBL/GenBank/DDBJ databases">
        <authorList>
            <person name="Morales-Cruz A."/>
            <person name="Amrine K.C."/>
            <person name="Cantu D."/>
        </authorList>
    </citation>
    <scope>NUCLEOTIDE SEQUENCE [LARGE SCALE GENOMIC DNA]</scope>
    <source>
        <strain evidence="2">DA912</strain>
    </source>
</reference>
<reference evidence="2 3" key="1">
    <citation type="submission" date="2015-05" db="EMBL/GenBank/DDBJ databases">
        <title>Distinctive expansion of gene families associated with plant cell wall degradation and secondary metabolism in the genomes of grapevine trunk pathogens.</title>
        <authorList>
            <person name="Lawrence D.P."/>
            <person name="Travadon R."/>
            <person name="Rolshausen P.E."/>
            <person name="Baumgartner K."/>
        </authorList>
    </citation>
    <scope>NUCLEOTIDE SEQUENCE [LARGE SCALE GENOMIC DNA]</scope>
    <source>
        <strain evidence="2">DA912</strain>
    </source>
</reference>
<proteinExistence type="predicted"/>
<dbReference type="Proteomes" id="UP000034680">
    <property type="component" value="Unassembled WGS sequence"/>
</dbReference>
<gene>
    <name evidence="2" type="ORF">UCDDA912_g01339</name>
</gene>
<sequence>MAKDRTLQYTTELSGNVTAEQAVAVLQEHQFFLETDPNLISSKTDTQPKDGKLYPIPEAVQATKIGDTRCYEVVDKVPGVALFAKLLPGLGTITNHYQITDTKDGIFVYLQAPLGVSQERRWVVVEDEDGLRIVEYVTIFCSRLLYESVKGQQEAHWKDVHAQYVRKMGGEVGNQSSS</sequence>
<dbReference type="InterPro" id="IPR055481">
    <property type="entry name" value="DUF7053"/>
</dbReference>
<accession>A0A0G2FX79</accession>